<evidence type="ECO:0000259" key="1">
    <source>
        <dbReference type="Pfam" id="PF01425"/>
    </source>
</evidence>
<dbReference type="PANTHER" id="PTHR11895:SF169">
    <property type="entry name" value="GLUTAMYL-TRNA(GLN) AMIDOTRANSFERASE"/>
    <property type="match status" value="1"/>
</dbReference>
<keyword evidence="3" id="KW-0378">Hydrolase</keyword>
<gene>
    <name evidence="3" type="primary">atzF</name>
    <name evidence="3" type="ORF">DYI23_04880</name>
</gene>
<proteinExistence type="predicted"/>
<dbReference type="Gene3D" id="1.20.58.1700">
    <property type="match status" value="1"/>
</dbReference>
<name>A0A944CBT3_9HYPH</name>
<dbReference type="PANTHER" id="PTHR11895">
    <property type="entry name" value="TRANSAMIDASE"/>
    <property type="match status" value="1"/>
</dbReference>
<dbReference type="Pfam" id="PF01425">
    <property type="entry name" value="Amidase"/>
    <property type="match status" value="1"/>
</dbReference>
<evidence type="ECO:0000313" key="4">
    <source>
        <dbReference type="Proteomes" id="UP000705379"/>
    </source>
</evidence>
<feature type="domain" description="Amidase" evidence="1">
    <location>
        <begin position="23"/>
        <end position="432"/>
    </location>
</feature>
<dbReference type="Pfam" id="PF21986">
    <property type="entry name" value="AH_C"/>
    <property type="match status" value="1"/>
</dbReference>
<dbReference type="EC" id="3.5.1.54" evidence="3"/>
<dbReference type="NCBIfam" id="TIGR02713">
    <property type="entry name" value="allophanate_hyd"/>
    <property type="match status" value="1"/>
</dbReference>
<dbReference type="RefSeq" id="WP_213215156.1">
    <property type="nucleotide sequence ID" value="NZ_QTKU01000001.1"/>
</dbReference>
<evidence type="ECO:0000259" key="2">
    <source>
        <dbReference type="Pfam" id="PF21986"/>
    </source>
</evidence>
<reference evidence="3" key="2">
    <citation type="journal article" date="2021" name="Microorganisms">
        <title>Bacterial Dimethylsulfoniopropionate Biosynthesis in the East China Sea.</title>
        <authorList>
            <person name="Liu J."/>
            <person name="Zhang Y."/>
            <person name="Liu J."/>
            <person name="Zhong H."/>
            <person name="Williams B.T."/>
            <person name="Zheng Y."/>
            <person name="Curson A.R.J."/>
            <person name="Sun C."/>
            <person name="Sun H."/>
            <person name="Song D."/>
            <person name="Wagner Mackenzie B."/>
            <person name="Bermejo Martinez A."/>
            <person name="Todd J.D."/>
            <person name="Zhang X.H."/>
        </authorList>
    </citation>
    <scope>NUCLEOTIDE SEQUENCE</scope>
    <source>
        <strain evidence="3">AESS21</strain>
    </source>
</reference>
<dbReference type="GO" id="GO:0004039">
    <property type="term" value="F:allophanate hydrolase activity"/>
    <property type="evidence" value="ECO:0007669"/>
    <property type="project" value="UniProtKB-EC"/>
</dbReference>
<dbReference type="AlphaFoldDB" id="A0A944CBT3"/>
<dbReference type="Gene3D" id="3.90.1300.10">
    <property type="entry name" value="Amidase signature (AS) domain"/>
    <property type="match status" value="1"/>
</dbReference>
<dbReference type="SUPFAM" id="SSF75304">
    <property type="entry name" value="Amidase signature (AS) enzymes"/>
    <property type="match status" value="1"/>
</dbReference>
<evidence type="ECO:0000313" key="3">
    <source>
        <dbReference type="EMBL" id="MBS8259549.1"/>
    </source>
</evidence>
<feature type="domain" description="Allophanate hydrolase C-terminal" evidence="2">
    <location>
        <begin position="472"/>
        <end position="594"/>
    </location>
</feature>
<dbReference type="Gene3D" id="3.10.490.10">
    <property type="entry name" value="Gamma-glutamyl cyclotransferase-like"/>
    <property type="match status" value="1"/>
</dbReference>
<dbReference type="InterPro" id="IPR000120">
    <property type="entry name" value="Amidase"/>
</dbReference>
<protein>
    <submittedName>
        <fullName evidence="3">Allophanate hydrolase</fullName>
        <ecNumber evidence="3">3.5.1.54</ecNumber>
    </submittedName>
</protein>
<sequence>MFDLPFTLTSLHTAYRDGLPASDVVEEVYRRIAEIADPGIFIHLIDKAELLEEAAALGPFDPARPLWGIPFVIKDNIDAAGKSTTAGCPAYEFLAETDAFVVAKLKAAGALLIGKTNLDQFATGLVGVRSPYQPPKNAVDPAMVPGGSSSGSAVAVGHGIVSFSLGTDTAGSGRVPAALNNIVGLKPTLGALSASGVVPACRSLDTISIFALTVEDAYAAYQAAAGFDASDAYSRAIAAPPLSAVPPRLRIGIPDDSSIEFFGDEAQAQSFADTIAFLKEDGADIIEVDFTPFYDVAHMLYEGAWVAERHTVLEDLMRDTPEVVHSVTRQVVGAALKLSATDAFRGIYRLKELARKTEPVMQSVDLLCVPTMPTFYSVADLDADPIGPNSRNGTYTNFVNLLDMCGLAVPVAPRSDGRPGNVTLLAAAGRDGFLAALGSRLEQAAPHTLGATGWALPKSPDHAPGATTDELALAVCGAHMSGMALNHELTSRGARFLETAATSEAYSFYALAGGPPKRPGLVRGKDGSGGEIDLEIWALPLSEVGSFLASIPGPLGLGTVELADGRSFQGFICEAAGTDGAENITHLKSWRTYIGTLGQTQPVAAAE</sequence>
<reference evidence="3" key="1">
    <citation type="submission" date="2018-08" db="EMBL/GenBank/DDBJ databases">
        <authorList>
            <person name="Jin W."/>
            <person name="Wang H."/>
            <person name="Yang Y."/>
            <person name="Li M."/>
            <person name="Liu J."/>
        </authorList>
    </citation>
    <scope>NUCLEOTIDE SEQUENCE</scope>
    <source>
        <strain evidence="3">AESS21</strain>
    </source>
</reference>
<dbReference type="EMBL" id="QTKU01000001">
    <property type="protein sequence ID" value="MBS8259549.1"/>
    <property type="molecule type" value="Genomic_DNA"/>
</dbReference>
<dbReference type="NCBIfam" id="NF006043">
    <property type="entry name" value="PRK08186.1"/>
    <property type="match status" value="1"/>
</dbReference>
<dbReference type="InterPro" id="IPR053844">
    <property type="entry name" value="AH_C"/>
</dbReference>
<organism evidence="3 4">
    <name type="scientific">Roseibium polysiphoniae</name>
    <dbReference type="NCBI Taxonomy" id="2571221"/>
    <lineage>
        <taxon>Bacteria</taxon>
        <taxon>Pseudomonadati</taxon>
        <taxon>Pseudomonadota</taxon>
        <taxon>Alphaproteobacteria</taxon>
        <taxon>Hyphomicrobiales</taxon>
        <taxon>Stappiaceae</taxon>
        <taxon>Roseibium</taxon>
    </lineage>
</organism>
<dbReference type="InterPro" id="IPR014085">
    <property type="entry name" value="Allophanate_hydrolase"/>
</dbReference>
<dbReference type="InterPro" id="IPR036928">
    <property type="entry name" value="AS_sf"/>
</dbReference>
<dbReference type="Proteomes" id="UP000705379">
    <property type="component" value="Unassembled WGS sequence"/>
</dbReference>
<dbReference type="InterPro" id="IPR023631">
    <property type="entry name" value="Amidase_dom"/>
</dbReference>
<accession>A0A944CBT3</accession>
<comment type="caution">
    <text evidence="3">The sequence shown here is derived from an EMBL/GenBank/DDBJ whole genome shotgun (WGS) entry which is preliminary data.</text>
</comment>